<protein>
    <recommendedName>
        <fullName evidence="3">Pleckstrin homology domain-containing protein</fullName>
    </recommendedName>
</protein>
<feature type="region of interest" description="Disordered" evidence="2">
    <location>
        <begin position="1129"/>
        <end position="1264"/>
    </location>
</feature>
<dbReference type="InterPro" id="IPR053005">
    <property type="entry name" value="Nuclear_Pos-Cytoskel_Interact"/>
</dbReference>
<evidence type="ECO:0000259" key="3">
    <source>
        <dbReference type="Pfam" id="PF12814"/>
    </source>
</evidence>
<feature type="region of interest" description="Disordered" evidence="2">
    <location>
        <begin position="977"/>
        <end position="1001"/>
    </location>
</feature>
<dbReference type="GO" id="GO:0005938">
    <property type="term" value="C:cell cortex"/>
    <property type="evidence" value="ECO:0007669"/>
    <property type="project" value="InterPro"/>
</dbReference>
<organism evidence="4">
    <name type="scientific">Trichophyton rubrum CBS 288.86</name>
    <dbReference type="NCBI Taxonomy" id="1215330"/>
    <lineage>
        <taxon>Eukaryota</taxon>
        <taxon>Fungi</taxon>
        <taxon>Dikarya</taxon>
        <taxon>Ascomycota</taxon>
        <taxon>Pezizomycotina</taxon>
        <taxon>Eurotiomycetes</taxon>
        <taxon>Eurotiomycetidae</taxon>
        <taxon>Onygenales</taxon>
        <taxon>Arthrodermataceae</taxon>
        <taxon>Trichophyton</taxon>
    </lineage>
</organism>
<evidence type="ECO:0000313" key="4">
    <source>
        <dbReference type="EMBL" id="EZF48225.1"/>
    </source>
</evidence>
<name>A0A022VQ77_TRIRU</name>
<feature type="compositionally biased region" description="Basic and acidic residues" evidence="2">
    <location>
        <begin position="979"/>
        <end position="993"/>
    </location>
</feature>
<dbReference type="PANTHER" id="PTHR28190">
    <property type="entry name" value="NUCLEAR MIGRATION PROTEIN NUM1"/>
    <property type="match status" value="1"/>
</dbReference>
<feature type="compositionally biased region" description="Polar residues" evidence="2">
    <location>
        <begin position="556"/>
        <end position="566"/>
    </location>
</feature>
<dbReference type="GO" id="GO:0000226">
    <property type="term" value="P:microtubule cytoskeleton organization"/>
    <property type="evidence" value="ECO:0007669"/>
    <property type="project" value="TreeGrafter"/>
</dbReference>
<gene>
    <name evidence="4" type="ORF">H103_08139</name>
</gene>
<dbReference type="GO" id="GO:0032065">
    <property type="term" value="P:maintenance of protein location in cell cortex"/>
    <property type="evidence" value="ECO:0007669"/>
    <property type="project" value="InterPro"/>
</dbReference>
<feature type="region of interest" description="Disordered" evidence="2">
    <location>
        <begin position="35"/>
        <end position="77"/>
    </location>
</feature>
<accession>A0A022VQ77</accession>
<feature type="compositionally biased region" description="Polar residues" evidence="2">
    <location>
        <begin position="830"/>
        <end position="843"/>
    </location>
</feature>
<dbReference type="GO" id="GO:0005543">
    <property type="term" value="F:phospholipid binding"/>
    <property type="evidence" value="ECO:0007669"/>
    <property type="project" value="InterPro"/>
</dbReference>
<feature type="domain" description="Pleckstrin homology" evidence="3">
    <location>
        <begin position="950"/>
        <end position="1100"/>
    </location>
</feature>
<feature type="compositionally biased region" description="Polar residues" evidence="2">
    <location>
        <begin position="767"/>
        <end position="783"/>
    </location>
</feature>
<dbReference type="GO" id="GO:0015631">
    <property type="term" value="F:tubulin binding"/>
    <property type="evidence" value="ECO:0007669"/>
    <property type="project" value="TreeGrafter"/>
</dbReference>
<dbReference type="PANTHER" id="PTHR28190:SF2">
    <property type="entry name" value="MIGRATION PROTEIN, PUTATIVE (AFU_ORTHOLOGUE AFUA_2G07730)-RELATED"/>
    <property type="match status" value="1"/>
</dbReference>
<feature type="region of interest" description="Disordered" evidence="2">
    <location>
        <begin position="485"/>
        <end position="631"/>
    </location>
</feature>
<keyword evidence="1" id="KW-0175">Coiled coil</keyword>
<feature type="region of interest" description="Disordered" evidence="2">
    <location>
        <begin position="717"/>
        <end position="856"/>
    </location>
</feature>
<dbReference type="Proteomes" id="UP000023758">
    <property type="component" value="Unassembled WGS sequence"/>
</dbReference>
<dbReference type="InterPro" id="IPR024774">
    <property type="entry name" value="PH_dom-Mcp5-type"/>
</dbReference>
<feature type="compositionally biased region" description="Polar residues" evidence="2">
    <location>
        <begin position="1196"/>
        <end position="1216"/>
    </location>
</feature>
<dbReference type="GO" id="GO:0005739">
    <property type="term" value="C:mitochondrion"/>
    <property type="evidence" value="ECO:0007669"/>
    <property type="project" value="TreeGrafter"/>
</dbReference>
<dbReference type="EMBL" id="KK207932">
    <property type="protein sequence ID" value="EZF48225.1"/>
    <property type="molecule type" value="Genomic_DNA"/>
</dbReference>
<sequence length="1325" mass="145100">MPGQASMDSRDSEGVYTSHALTDTPYQTLVSRQSLSWIDSPPKPSSLRLDPADSHESRGKLDAAGEESISPLDPRRFTPTLHASLVSEILSLRRDLEGKSSAIESLELSLEASRSDEESLKQSLAIHAKENRTLKKQIQLLEGGSLSAVTELTKERDDAWESIAESRRRLEDAQRNARLYQDQAERTQELWDADRQRWDDDKRKLETKVHIVEGRLKTVINEITLSSQAAQRKHSEAHDHPDGQLNEPGVDTVDSTTPRAMDAMSLRSNSPVAGRRGSNSSVSTYNSSNHLRSSVMGLTNGTSLVSTSLADELACEETEDEDMERPGSNCRAFSRAETEPFSSAHEQRPMSSQSILTGQKARKILGLAFDTSSAQSSPVRDHWSNPASPRYNNYCEIPETPVSRSYRDVGIQFTPPPSPLGDAAVVNGIHRPFTPPLLPEAPITPPAADDLVGVTEKTTSVYETFDMGVQTRPAVVTSTECQTIEDFPETQPQPEPADEQQDQDTMVSSSTQTEEDQAPKKESPPGTPQFSIPMIAIHPPLSNPSTPRTSVVLPPQTKSACSQTLPEPQLDMRSSGVQTDEMREVKRPTRLPFDLLPSAFPDRSVEPTPDTMRPPVVYQPYRPPPANTSTTTLRLREAPPVDMPISLYPGNNDNGPLTGDMQGDIRRPFRSSSLFAGFDHESDDDAPRLPVEEVFNDDESILNRPMASYTIKMGKLVSKPSSRSILDESPMEAHEDEEPMVAQITGDEKRGSGSLRRSSATRGKASTRGSSRITKKSAPSRQTSNSRRAASGSNAADSRPRSPQTSNVANTANVGSRPPFPVPTRLSSRKVPSTNEDAQSPTPNGGGGSISDHSMMGRDSTLRKIRSAAAVSRPYYRDDNTNSLRSPTSTTTSLAGRESPPYPHRLPQSLDRISISNKSPSFSDSRRPSRGGESYHERKASSAVSVQQTSVVDAIAQTMIGEWMYKYVRRRKSFGMTEAPKDKDGGEGGKNSEETSTNISGNGVRHKRWVWLAPYERAVMWSSKQPTTGSALLGKSGRKLIIQSVLDVKDDNPLPRGASQQSSFNRSILILTPQRALKFTALTLERHYVWLTALSFLSHSSLGLDDLATLPPVPQVESGPRPLTAALRRNPIRDSIRVAKGKTRQVPNKSRAGAPAQATVPEESFPEMPCRPSNGGDCAAPPNVPRFAAHSRKRSNTTPKPLSNPFRSFSGNTVAPSTYSSTTSGSSDLQSPTSVAHSGVHSGQSSFIPRTSEASGHPPPGMANFFDAVGTMRMEAFVDKGDVPRQRGYRGRKKYYWPQSPDLEFRESDGGGNDFFRNYNPFRGF</sequence>
<feature type="compositionally biased region" description="Polar residues" evidence="2">
    <location>
        <begin position="1228"/>
        <end position="1254"/>
    </location>
</feature>
<feature type="region of interest" description="Disordered" evidence="2">
    <location>
        <begin position="228"/>
        <end position="286"/>
    </location>
</feature>
<feature type="compositionally biased region" description="Low complexity" evidence="2">
    <location>
        <begin position="1217"/>
        <end position="1227"/>
    </location>
</feature>
<feature type="region of interest" description="Disordered" evidence="2">
    <location>
        <begin position="1"/>
        <end position="23"/>
    </location>
</feature>
<evidence type="ECO:0000256" key="1">
    <source>
        <dbReference type="SAM" id="Coils"/>
    </source>
</evidence>
<feature type="compositionally biased region" description="Polar residues" evidence="2">
    <location>
        <begin position="801"/>
        <end position="814"/>
    </location>
</feature>
<feature type="compositionally biased region" description="Low complexity" evidence="2">
    <location>
        <begin position="881"/>
        <end position="894"/>
    </location>
</feature>
<feature type="region of interest" description="Disordered" evidence="2">
    <location>
        <begin position="871"/>
        <end position="948"/>
    </location>
</feature>
<dbReference type="Pfam" id="PF12814">
    <property type="entry name" value="Mcp5_PH"/>
    <property type="match status" value="1"/>
</dbReference>
<feature type="compositionally biased region" description="Basic and acidic residues" evidence="2">
    <location>
        <begin position="50"/>
        <end position="63"/>
    </location>
</feature>
<reference evidence="4" key="1">
    <citation type="submission" date="2014-02" db="EMBL/GenBank/DDBJ databases">
        <title>The Genome Sequence of Trichophyton rubrum (morphotype fischeri) CBS 288.86.</title>
        <authorList>
            <consortium name="The Broad Institute Genomics Platform"/>
            <person name="Cuomo C.A."/>
            <person name="White T.C."/>
            <person name="Graser Y."/>
            <person name="Martinez-Rossi N."/>
            <person name="Heitman J."/>
            <person name="Young S.K."/>
            <person name="Zeng Q."/>
            <person name="Gargeya S."/>
            <person name="Abouelleil A."/>
            <person name="Alvarado L."/>
            <person name="Chapman S.B."/>
            <person name="Gainer-Dewar J."/>
            <person name="Goldberg J."/>
            <person name="Griggs A."/>
            <person name="Gujja S."/>
            <person name="Hansen M."/>
            <person name="Howarth C."/>
            <person name="Imamovic A."/>
            <person name="Larimer J."/>
            <person name="Martinez D."/>
            <person name="Murphy C."/>
            <person name="Pearson M.D."/>
            <person name="Persinoti G."/>
            <person name="Poon T."/>
            <person name="Priest M."/>
            <person name="Roberts A.D."/>
            <person name="Saif S."/>
            <person name="Shea T.D."/>
            <person name="Sykes S.N."/>
            <person name="Wortman J."/>
            <person name="Nusbaum C."/>
            <person name="Birren B."/>
        </authorList>
    </citation>
    <scope>NUCLEOTIDE SEQUENCE [LARGE SCALE GENOMIC DNA]</scope>
    <source>
        <strain evidence="4">CBS 288.86</strain>
    </source>
</reference>
<dbReference type="HOGENOM" id="CLU_006265_0_0_1"/>
<feature type="compositionally biased region" description="Basic and acidic residues" evidence="2">
    <location>
        <begin position="233"/>
        <end position="242"/>
    </location>
</feature>
<dbReference type="OrthoDB" id="2149224at2759"/>
<feature type="compositionally biased region" description="Low complexity" evidence="2">
    <location>
        <begin position="784"/>
        <end position="797"/>
    </location>
</feature>
<proteinExistence type="predicted"/>
<feature type="coiled-coil region" evidence="1">
    <location>
        <begin position="163"/>
        <end position="190"/>
    </location>
</feature>
<evidence type="ECO:0000256" key="2">
    <source>
        <dbReference type="SAM" id="MobiDB-lite"/>
    </source>
</evidence>